<proteinExistence type="predicted"/>
<reference evidence="3" key="1">
    <citation type="submission" date="2006-10" db="EMBL/GenBank/DDBJ databases">
        <authorList>
            <person name="Amadeo P."/>
            <person name="Zhao Q."/>
            <person name="Wortman J."/>
            <person name="Fraser-Liggett C."/>
            <person name="Carlton J."/>
        </authorList>
    </citation>
    <scope>NUCLEOTIDE SEQUENCE</scope>
    <source>
        <strain evidence="3">G3</strain>
    </source>
</reference>
<feature type="transmembrane region" description="Helical" evidence="2">
    <location>
        <begin position="594"/>
        <end position="617"/>
    </location>
</feature>
<dbReference type="VEuPathDB" id="TrichDB:TVAGG3_0631170"/>
<dbReference type="VEuPathDB" id="TrichDB:TVAG_405960"/>
<evidence type="ECO:0000313" key="4">
    <source>
        <dbReference type="Proteomes" id="UP000001542"/>
    </source>
</evidence>
<dbReference type="EMBL" id="DS113252">
    <property type="protein sequence ID" value="EAY15682.1"/>
    <property type="molecule type" value="Genomic_DNA"/>
</dbReference>
<dbReference type="KEGG" id="tva:4773689"/>
<protein>
    <recommendedName>
        <fullName evidence="5">Transmembrane protein</fullName>
    </recommendedName>
</protein>
<name>A2DV86_TRIV3</name>
<evidence type="ECO:0000256" key="1">
    <source>
        <dbReference type="SAM" id="MobiDB-lite"/>
    </source>
</evidence>
<keyword evidence="2" id="KW-0472">Membrane</keyword>
<keyword evidence="4" id="KW-1185">Reference proteome</keyword>
<sequence length="706" mass="78383">MLQSQSLTVKPKDNSAISITIGVLNTPSGSCQWEVIYDKYYRLAKSDMSNNNLKCIAFFAPIPVNVNYMIRTVDIDTDDKVYIYSNNNNLQYTMESSDSYSYVTNSFALFYRTDSYLVSGSITVYDQDLFSSPGDYALEVTNNLTLNILPLYYLIVHNSEDFKVTTSKPVTNFQNGSYYFPELSRFVLESLDKARTAYITVIKPPLLDCNRILIYDGFEATFALNASEYSSDCFILSAPYIVDYSLYSMNFTGEVEIYNSNGDYVSNLTSSSGFICRGSTVFFQITFNIEPKEGTVGLQNTQIISAIFENEEFNNNFSTPLTTIQGKTYSGTYNRFITGFYEYYIPKSGSTLNFKRYSLYIFHNPSLFTATGSRYSFLGEGSSVLNITDYDYSATIKPLTDINVLNISVLNYKDLVLFSQCNSVDVVSVSSSLENHFVTSYSSGDFAGKTINFTIQQNQRICIWYASSSPFSISAYSDGLYETNAFIFQLLSKASYSTPYYSSLIHSRAIFSRWTTGDIIDGSDDGGASVSAKKTLQKDVNETGGIFRGTRSYMDFPFANYRDTSNSVLNLGPSESKLNFTTAPTNAPGGLSGVHIFLIVLAVIVVVVVCVVVVCLVHRSNQSKAEMNKKFNSDKGDELSDVEDKETQQTGYMSGTPSPQSSAATTTTGHNSATSTVNSTGVVPADPNLRVWNPYEISPTTTTNEK</sequence>
<dbReference type="Proteomes" id="UP000001542">
    <property type="component" value="Unassembled WGS sequence"/>
</dbReference>
<keyword evidence="2" id="KW-1133">Transmembrane helix</keyword>
<feature type="compositionally biased region" description="Low complexity" evidence="1">
    <location>
        <begin position="654"/>
        <end position="676"/>
    </location>
</feature>
<dbReference type="AlphaFoldDB" id="A2DV86"/>
<feature type="region of interest" description="Disordered" evidence="1">
    <location>
        <begin position="628"/>
        <end position="706"/>
    </location>
</feature>
<evidence type="ECO:0000313" key="3">
    <source>
        <dbReference type="EMBL" id="EAY15682.1"/>
    </source>
</evidence>
<dbReference type="RefSeq" id="XP_001327905.1">
    <property type="nucleotide sequence ID" value="XM_001327870.1"/>
</dbReference>
<evidence type="ECO:0008006" key="5">
    <source>
        <dbReference type="Google" id="ProtNLM"/>
    </source>
</evidence>
<evidence type="ECO:0000256" key="2">
    <source>
        <dbReference type="SAM" id="Phobius"/>
    </source>
</evidence>
<gene>
    <name evidence="3" type="ORF">TVAG_405960</name>
</gene>
<dbReference type="InParanoid" id="A2DV86"/>
<accession>A2DV86</accession>
<organism evidence="3 4">
    <name type="scientific">Trichomonas vaginalis (strain ATCC PRA-98 / G3)</name>
    <dbReference type="NCBI Taxonomy" id="412133"/>
    <lineage>
        <taxon>Eukaryota</taxon>
        <taxon>Metamonada</taxon>
        <taxon>Parabasalia</taxon>
        <taxon>Trichomonadida</taxon>
        <taxon>Trichomonadidae</taxon>
        <taxon>Trichomonas</taxon>
    </lineage>
</organism>
<feature type="compositionally biased region" description="Basic and acidic residues" evidence="1">
    <location>
        <begin position="628"/>
        <end position="638"/>
    </location>
</feature>
<reference evidence="3" key="2">
    <citation type="journal article" date="2007" name="Science">
        <title>Draft genome sequence of the sexually transmitted pathogen Trichomonas vaginalis.</title>
        <authorList>
            <person name="Carlton J.M."/>
            <person name="Hirt R.P."/>
            <person name="Silva J.C."/>
            <person name="Delcher A.L."/>
            <person name="Schatz M."/>
            <person name="Zhao Q."/>
            <person name="Wortman J.R."/>
            <person name="Bidwell S.L."/>
            <person name="Alsmark U.C.M."/>
            <person name="Besteiro S."/>
            <person name="Sicheritz-Ponten T."/>
            <person name="Noel C.J."/>
            <person name="Dacks J.B."/>
            <person name="Foster P.G."/>
            <person name="Simillion C."/>
            <person name="Van de Peer Y."/>
            <person name="Miranda-Saavedra D."/>
            <person name="Barton G.J."/>
            <person name="Westrop G.D."/>
            <person name="Mueller S."/>
            <person name="Dessi D."/>
            <person name="Fiori P.L."/>
            <person name="Ren Q."/>
            <person name="Paulsen I."/>
            <person name="Zhang H."/>
            <person name="Bastida-Corcuera F.D."/>
            <person name="Simoes-Barbosa A."/>
            <person name="Brown M.T."/>
            <person name="Hayes R.D."/>
            <person name="Mukherjee M."/>
            <person name="Okumura C.Y."/>
            <person name="Schneider R."/>
            <person name="Smith A.J."/>
            <person name="Vanacova S."/>
            <person name="Villalvazo M."/>
            <person name="Haas B.J."/>
            <person name="Pertea M."/>
            <person name="Feldblyum T.V."/>
            <person name="Utterback T.R."/>
            <person name="Shu C.L."/>
            <person name="Osoegawa K."/>
            <person name="de Jong P.J."/>
            <person name="Hrdy I."/>
            <person name="Horvathova L."/>
            <person name="Zubacova Z."/>
            <person name="Dolezal P."/>
            <person name="Malik S.B."/>
            <person name="Logsdon J.M. Jr."/>
            <person name="Henze K."/>
            <person name="Gupta A."/>
            <person name="Wang C.C."/>
            <person name="Dunne R.L."/>
            <person name="Upcroft J.A."/>
            <person name="Upcroft P."/>
            <person name="White O."/>
            <person name="Salzberg S.L."/>
            <person name="Tang P."/>
            <person name="Chiu C.-H."/>
            <person name="Lee Y.-S."/>
            <person name="Embley T.M."/>
            <person name="Coombs G.H."/>
            <person name="Mottram J.C."/>
            <person name="Tachezy J."/>
            <person name="Fraser-Liggett C.M."/>
            <person name="Johnson P.J."/>
        </authorList>
    </citation>
    <scope>NUCLEOTIDE SEQUENCE [LARGE SCALE GENOMIC DNA]</scope>
    <source>
        <strain evidence="3">G3</strain>
    </source>
</reference>
<keyword evidence="2" id="KW-0812">Transmembrane</keyword>